<dbReference type="AlphaFoldDB" id="A0A0B6SC71"/>
<name>A0A0B6SC71_BURPL</name>
<dbReference type="InterPro" id="IPR012341">
    <property type="entry name" value="6hp_glycosidase-like_sf"/>
</dbReference>
<dbReference type="SUPFAM" id="SSF48208">
    <property type="entry name" value="Six-hairpin glycosidases"/>
    <property type="match status" value="1"/>
</dbReference>
<organism evidence="8 9">
    <name type="scientific">Burkholderia plantarii</name>
    <dbReference type="NCBI Taxonomy" id="41899"/>
    <lineage>
        <taxon>Bacteria</taxon>
        <taxon>Pseudomonadati</taxon>
        <taxon>Pseudomonadota</taxon>
        <taxon>Betaproteobacteria</taxon>
        <taxon>Burkholderiales</taxon>
        <taxon>Burkholderiaceae</taxon>
        <taxon>Burkholderia</taxon>
    </lineage>
</organism>
<protein>
    <recommendedName>
        <fullName evidence="3">cellulase</fullName>
        <ecNumber evidence="3">3.2.1.4</ecNumber>
    </recommendedName>
</protein>
<evidence type="ECO:0000256" key="3">
    <source>
        <dbReference type="ARBA" id="ARBA00012601"/>
    </source>
</evidence>
<evidence type="ECO:0000256" key="4">
    <source>
        <dbReference type="ARBA" id="ARBA00022801"/>
    </source>
</evidence>
<dbReference type="InterPro" id="IPR008928">
    <property type="entry name" value="6-hairpin_glycosidase_sf"/>
</dbReference>
<dbReference type="EC" id="3.2.1.4" evidence="3"/>
<evidence type="ECO:0000313" key="9">
    <source>
        <dbReference type="Proteomes" id="UP000031838"/>
    </source>
</evidence>
<sequence>MRSLRSLFRRGAGRPAPARRPLAALAAGVAGLGACLGLAAGRADAATAAPAPSQPQPAAARCGDWSAYRTFIARTVQADGRVFDASTAAQQSTSEGQSYGLFFALVANDRDNFERILGWTRENLAGGHFSARDLRLPAWLWGRKGDVWGVLDPNSASDSDLWIAYDLLEAGRLWHVPDYTALGTALAAQVARREVVDLAGLGPMLLPGPQGFVNGDVTRLNPSYLPLPVLRGLATQLDGGPWSALARNGLKLVAGASPRGFAPDWAAWRAGQVVVDPQTGDLGSYDAIRVYLWAGLANPADPLAKPWLDAVRGMAARVAQTGVPPEKVAVASGTGSGEGPLSYWGALAPYFAALGDTRGLALARSRLTALDGEVPGQAPVYYDRVLGLFGSGAVEGRYRFDPSGRLVPAWSRACR</sequence>
<evidence type="ECO:0000256" key="1">
    <source>
        <dbReference type="ARBA" id="ARBA00000966"/>
    </source>
</evidence>
<dbReference type="Pfam" id="PF01270">
    <property type="entry name" value="Glyco_hydro_8"/>
    <property type="match status" value="1"/>
</dbReference>
<dbReference type="PROSITE" id="PS51257">
    <property type="entry name" value="PROKAR_LIPOPROTEIN"/>
    <property type="match status" value="1"/>
</dbReference>
<keyword evidence="9" id="KW-1185">Reference proteome</keyword>
<proteinExistence type="inferred from homology"/>
<dbReference type="Proteomes" id="UP000031838">
    <property type="component" value="Chromosome 2"/>
</dbReference>
<dbReference type="InterPro" id="IPR002037">
    <property type="entry name" value="Glyco_hydro_8"/>
</dbReference>
<keyword evidence="6 8" id="KW-0326">Glycosidase</keyword>
<reference evidence="9" key="1">
    <citation type="submission" date="2011-03" db="EMBL/GenBank/DDBJ databases">
        <authorList>
            <person name="Voget S."/>
            <person name="Streit W.R."/>
            <person name="Jaeger K.E."/>
            <person name="Daniel R."/>
        </authorList>
    </citation>
    <scope>NUCLEOTIDE SEQUENCE [LARGE SCALE GENOMIC DNA]</scope>
    <source>
        <strain evidence="9">PG1</strain>
    </source>
</reference>
<dbReference type="HOGENOM" id="CLU_037297_0_0_4"/>
<dbReference type="KEGG" id="bgp:BGL_2c27960"/>
<keyword evidence="7" id="KW-0119">Carbohydrate metabolism</keyword>
<evidence type="ECO:0000313" key="8">
    <source>
        <dbReference type="EMBL" id="AJK50850.1"/>
    </source>
</evidence>
<dbReference type="PRINTS" id="PR00735">
    <property type="entry name" value="GLHYDRLASE8"/>
</dbReference>
<comment type="similarity">
    <text evidence="2">Belongs to the glycosyl hydrolase 8 (cellulase D) family.</text>
</comment>
<dbReference type="Gene3D" id="1.50.10.10">
    <property type="match status" value="1"/>
</dbReference>
<evidence type="ECO:0000256" key="6">
    <source>
        <dbReference type="ARBA" id="ARBA00023295"/>
    </source>
</evidence>
<comment type="catalytic activity">
    <reaction evidence="1">
        <text>Endohydrolysis of (1-&gt;4)-beta-D-glucosidic linkages in cellulose, lichenin and cereal beta-D-glucans.</text>
        <dbReference type="EC" id="3.2.1.4"/>
    </reaction>
</comment>
<keyword evidence="5" id="KW-0136">Cellulose degradation</keyword>
<keyword evidence="7" id="KW-0624">Polysaccharide degradation</keyword>
<dbReference type="GO" id="GO:0008810">
    <property type="term" value="F:cellulase activity"/>
    <property type="evidence" value="ECO:0007669"/>
    <property type="project" value="UniProtKB-EC"/>
</dbReference>
<accession>A0A0B6SC71</accession>
<dbReference type="KEGG" id="bpla:bpln_2g28020"/>
<dbReference type="NCBIfam" id="NF008305">
    <property type="entry name" value="PRK11097.1"/>
    <property type="match status" value="1"/>
</dbReference>
<keyword evidence="4 8" id="KW-0378">Hydrolase</keyword>
<evidence type="ECO:0000256" key="5">
    <source>
        <dbReference type="ARBA" id="ARBA00023001"/>
    </source>
</evidence>
<evidence type="ECO:0000256" key="7">
    <source>
        <dbReference type="ARBA" id="ARBA00023326"/>
    </source>
</evidence>
<evidence type="ECO:0000256" key="2">
    <source>
        <dbReference type="ARBA" id="ARBA00009209"/>
    </source>
</evidence>
<dbReference type="EMBL" id="CP002581">
    <property type="protein sequence ID" value="AJK50850.1"/>
    <property type="molecule type" value="Genomic_DNA"/>
</dbReference>
<dbReference type="RefSeq" id="WP_080937523.1">
    <property type="nucleotide sequence ID" value="NZ_BSTO01000008.1"/>
</dbReference>
<gene>
    <name evidence="8" type="primary">bcsZ</name>
    <name evidence="8" type="ORF">BGL_2c27960</name>
</gene>
<dbReference type="GO" id="GO:0030245">
    <property type="term" value="P:cellulose catabolic process"/>
    <property type="evidence" value="ECO:0007669"/>
    <property type="project" value="UniProtKB-KW"/>
</dbReference>
<reference evidence="8 9" key="2">
    <citation type="journal article" date="2016" name="Appl. Microbiol. Biotechnol.">
        <title>Mutations improving production and secretion of extracellular lipase by Burkholderia glumae PG1.</title>
        <authorList>
            <person name="Knapp A."/>
            <person name="Voget S."/>
            <person name="Gao R."/>
            <person name="Zaburannyi N."/>
            <person name="Krysciak D."/>
            <person name="Breuer M."/>
            <person name="Hauer B."/>
            <person name="Streit W.R."/>
            <person name="Muller R."/>
            <person name="Daniel R."/>
            <person name="Jaeger K.E."/>
        </authorList>
    </citation>
    <scope>NUCLEOTIDE SEQUENCE [LARGE SCALE GENOMIC DNA]</scope>
    <source>
        <strain evidence="8 9">PG1</strain>
    </source>
</reference>